<name>A0AAV1CGW5_OLDCO</name>
<dbReference type="Gene3D" id="3.40.50.1000">
    <property type="entry name" value="HAD superfamily/HAD-like"/>
    <property type="match status" value="1"/>
</dbReference>
<evidence type="ECO:0000313" key="2">
    <source>
        <dbReference type="EMBL" id="CAI9094919.1"/>
    </source>
</evidence>
<gene>
    <name evidence="2" type="ORF">OLC1_LOCUS5995</name>
</gene>
<keyword evidence="3" id="KW-1185">Reference proteome</keyword>
<keyword evidence="1" id="KW-0732">Signal</keyword>
<accession>A0AAV1CGW5</accession>
<dbReference type="InterPro" id="IPR023214">
    <property type="entry name" value="HAD_sf"/>
</dbReference>
<dbReference type="InterPro" id="IPR036412">
    <property type="entry name" value="HAD-like_sf"/>
</dbReference>
<dbReference type="PANTHER" id="PTHR46649:SF5">
    <property type="entry name" value="F14L17.7 PROTEIN"/>
    <property type="match status" value="1"/>
</dbReference>
<proteinExistence type="predicted"/>
<sequence>MLHIMFVPCVYFITLGLQATPAEIKKGFKRAVSAPWSEKIRYQGDGKPFWKLNVSEATGCDNVDYFEEVYEYYAHGNVWHLPVGAQETISVLKDSGEVGHENPDPKIFTAALDMLSVEATRGLHVGDDLKADKEGANADGMDCWLWSKDVKTFSDIQRRILLAEP</sequence>
<evidence type="ECO:0000256" key="1">
    <source>
        <dbReference type="SAM" id="SignalP"/>
    </source>
</evidence>
<feature type="chain" id="PRO_5043852587" evidence="1">
    <location>
        <begin position="20"/>
        <end position="165"/>
    </location>
</feature>
<evidence type="ECO:0000313" key="3">
    <source>
        <dbReference type="Proteomes" id="UP001161247"/>
    </source>
</evidence>
<dbReference type="PANTHER" id="PTHR46649">
    <property type="match status" value="1"/>
</dbReference>
<protein>
    <submittedName>
        <fullName evidence="2">OLC1v1030750C1</fullName>
    </submittedName>
</protein>
<dbReference type="Pfam" id="PF13242">
    <property type="entry name" value="Hydrolase_like"/>
    <property type="match status" value="1"/>
</dbReference>
<reference evidence="2" key="1">
    <citation type="submission" date="2023-03" db="EMBL/GenBank/DDBJ databases">
        <authorList>
            <person name="Julca I."/>
        </authorList>
    </citation>
    <scope>NUCLEOTIDE SEQUENCE</scope>
</reference>
<dbReference type="AlphaFoldDB" id="A0AAV1CGW5"/>
<organism evidence="2 3">
    <name type="scientific">Oldenlandia corymbosa var. corymbosa</name>
    <dbReference type="NCBI Taxonomy" id="529605"/>
    <lineage>
        <taxon>Eukaryota</taxon>
        <taxon>Viridiplantae</taxon>
        <taxon>Streptophyta</taxon>
        <taxon>Embryophyta</taxon>
        <taxon>Tracheophyta</taxon>
        <taxon>Spermatophyta</taxon>
        <taxon>Magnoliopsida</taxon>
        <taxon>eudicotyledons</taxon>
        <taxon>Gunneridae</taxon>
        <taxon>Pentapetalae</taxon>
        <taxon>asterids</taxon>
        <taxon>lamiids</taxon>
        <taxon>Gentianales</taxon>
        <taxon>Rubiaceae</taxon>
        <taxon>Rubioideae</taxon>
        <taxon>Spermacoceae</taxon>
        <taxon>Hedyotis-Oldenlandia complex</taxon>
        <taxon>Oldenlandia</taxon>
    </lineage>
</organism>
<dbReference type="SUPFAM" id="SSF56784">
    <property type="entry name" value="HAD-like"/>
    <property type="match status" value="1"/>
</dbReference>
<dbReference type="Proteomes" id="UP001161247">
    <property type="component" value="Chromosome 2"/>
</dbReference>
<dbReference type="EMBL" id="OX459119">
    <property type="protein sequence ID" value="CAI9094919.1"/>
    <property type="molecule type" value="Genomic_DNA"/>
</dbReference>
<feature type="signal peptide" evidence="1">
    <location>
        <begin position="1"/>
        <end position="19"/>
    </location>
</feature>